<dbReference type="EMBL" id="CP011409">
    <property type="protein sequence ID" value="AKZ65056.1"/>
    <property type="molecule type" value="Genomic_DNA"/>
</dbReference>
<protein>
    <submittedName>
        <fullName evidence="6">IclR family transcriptional regulator</fullName>
    </submittedName>
</protein>
<dbReference type="InterPro" id="IPR029016">
    <property type="entry name" value="GAF-like_dom_sf"/>
</dbReference>
<evidence type="ECO:0000313" key="6">
    <source>
        <dbReference type="EMBL" id="AKZ65056.1"/>
    </source>
</evidence>
<dbReference type="Proteomes" id="UP000063429">
    <property type="component" value="Chromosome"/>
</dbReference>
<gene>
    <name evidence="6" type="ORF">F506_00230</name>
</gene>
<proteinExistence type="predicted"/>
<dbReference type="Gene3D" id="3.30.450.40">
    <property type="match status" value="1"/>
</dbReference>
<keyword evidence="3" id="KW-0804">Transcription</keyword>
<dbReference type="PROSITE" id="PS51078">
    <property type="entry name" value="ICLR_ED"/>
    <property type="match status" value="1"/>
</dbReference>
<accession>A0ABM5V5V1</accession>
<dbReference type="SMART" id="SM00346">
    <property type="entry name" value="HTH_ICLR"/>
    <property type="match status" value="1"/>
</dbReference>
<name>A0ABM5V5V1_9BURK</name>
<dbReference type="PROSITE" id="PS51077">
    <property type="entry name" value="HTH_ICLR"/>
    <property type="match status" value="1"/>
</dbReference>
<dbReference type="InterPro" id="IPR005471">
    <property type="entry name" value="Tscrpt_reg_IclR_N"/>
</dbReference>
<dbReference type="InterPro" id="IPR050707">
    <property type="entry name" value="HTH_MetabolicPath_Reg"/>
</dbReference>
<organism evidence="6 7">
    <name type="scientific">Herbaspirillum hiltneri N3</name>
    <dbReference type="NCBI Taxonomy" id="1262470"/>
    <lineage>
        <taxon>Bacteria</taxon>
        <taxon>Pseudomonadati</taxon>
        <taxon>Pseudomonadota</taxon>
        <taxon>Betaproteobacteria</taxon>
        <taxon>Burkholderiales</taxon>
        <taxon>Oxalobacteraceae</taxon>
        <taxon>Herbaspirillum</taxon>
    </lineage>
</organism>
<evidence type="ECO:0000313" key="7">
    <source>
        <dbReference type="Proteomes" id="UP000063429"/>
    </source>
</evidence>
<feature type="domain" description="HTH iclR-type" evidence="4">
    <location>
        <begin position="24"/>
        <end position="86"/>
    </location>
</feature>
<dbReference type="PANTHER" id="PTHR30136:SF35">
    <property type="entry name" value="HTH-TYPE TRANSCRIPTIONAL REGULATOR RV1719"/>
    <property type="match status" value="1"/>
</dbReference>
<dbReference type="SUPFAM" id="SSF55781">
    <property type="entry name" value="GAF domain-like"/>
    <property type="match status" value="1"/>
</dbReference>
<evidence type="ECO:0000259" key="4">
    <source>
        <dbReference type="PROSITE" id="PS51077"/>
    </source>
</evidence>
<evidence type="ECO:0000259" key="5">
    <source>
        <dbReference type="PROSITE" id="PS51078"/>
    </source>
</evidence>
<dbReference type="Pfam" id="PF01614">
    <property type="entry name" value="IclR_C"/>
    <property type="match status" value="1"/>
</dbReference>
<feature type="domain" description="IclR-ED" evidence="5">
    <location>
        <begin position="87"/>
        <end position="271"/>
    </location>
</feature>
<reference evidence="7" key="1">
    <citation type="journal article" date="2015" name="Genome Announc.">
        <title>Complete Genome Sequence of Herbaspirillum hiltneri N3 (DSM 17495), Isolated from Surface-Sterilized Wheat Roots.</title>
        <authorList>
            <person name="Guizelini D."/>
            <person name="Saizaki P.M."/>
            <person name="Coimbra N.A."/>
            <person name="Weiss V.A."/>
            <person name="Faoro H."/>
            <person name="Sfeir M.Z."/>
            <person name="Baura V.A."/>
            <person name="Monteiro R.A."/>
            <person name="Chubatsu L.S."/>
            <person name="Souza E.M."/>
            <person name="Cruz L.M."/>
            <person name="Pedrosa F.O."/>
            <person name="Raittz R.T."/>
            <person name="Marchaukoski J.N."/>
            <person name="Steffens M.B."/>
        </authorList>
    </citation>
    <scope>NUCLEOTIDE SEQUENCE [LARGE SCALE GENOMIC DNA]</scope>
    <source>
        <strain evidence="7">N3</strain>
    </source>
</reference>
<sequence length="271" mass="30106">METDESGSAAPAADNTGINSPLYVNSVEKSMRVLMAFDGQQRQLSLSQIAALTGFDLSTAQRFTYTLMTLGYLTKDDEVRKYELAPKVLNFAYHYLTSSDLVRRATPYLQQLSQETEETTNLTILDGADVVFVQRIVSRNVLNPNVVTGTRLPAYCTASGLAIMSTLDDAEVDAILDRSDLKMYTPFTIADRGQIKQRLMQFREQGYAHIREEYFLGDISTAAVVRDSRLGRALGAVNMAVTTARWNGESDERRHADLVMLAARAISIQGR</sequence>
<dbReference type="SUPFAM" id="SSF46785">
    <property type="entry name" value="Winged helix' DNA-binding domain"/>
    <property type="match status" value="1"/>
</dbReference>
<evidence type="ECO:0000256" key="3">
    <source>
        <dbReference type="ARBA" id="ARBA00023163"/>
    </source>
</evidence>
<dbReference type="InterPro" id="IPR014757">
    <property type="entry name" value="Tscrpt_reg_IclR_C"/>
</dbReference>
<dbReference type="PANTHER" id="PTHR30136">
    <property type="entry name" value="HELIX-TURN-HELIX TRANSCRIPTIONAL REGULATOR, ICLR FAMILY"/>
    <property type="match status" value="1"/>
</dbReference>
<evidence type="ECO:0000256" key="2">
    <source>
        <dbReference type="ARBA" id="ARBA00023125"/>
    </source>
</evidence>
<evidence type="ECO:0000256" key="1">
    <source>
        <dbReference type="ARBA" id="ARBA00023015"/>
    </source>
</evidence>
<dbReference type="InterPro" id="IPR036390">
    <property type="entry name" value="WH_DNA-bd_sf"/>
</dbReference>
<keyword evidence="7" id="KW-1185">Reference proteome</keyword>
<dbReference type="Gene3D" id="1.10.10.10">
    <property type="entry name" value="Winged helix-like DNA-binding domain superfamily/Winged helix DNA-binding domain"/>
    <property type="match status" value="1"/>
</dbReference>
<keyword evidence="1" id="KW-0805">Transcription regulation</keyword>
<dbReference type="Pfam" id="PF09339">
    <property type="entry name" value="HTH_IclR"/>
    <property type="match status" value="1"/>
</dbReference>
<keyword evidence="2" id="KW-0238">DNA-binding</keyword>
<dbReference type="InterPro" id="IPR036388">
    <property type="entry name" value="WH-like_DNA-bd_sf"/>
</dbReference>